<dbReference type="RefSeq" id="XP_068346721.1">
    <property type="nucleotide sequence ID" value="XM_068513029.1"/>
</dbReference>
<dbReference type="SUPFAM" id="SSF48371">
    <property type="entry name" value="ARM repeat"/>
    <property type="match status" value="1"/>
</dbReference>
<accession>A0A1J4J2A4</accession>
<dbReference type="EMBL" id="MLAK01001388">
    <property type="protein sequence ID" value="OHS93584.1"/>
    <property type="molecule type" value="Genomic_DNA"/>
</dbReference>
<dbReference type="GO" id="GO:0003723">
    <property type="term" value="F:RNA binding"/>
    <property type="evidence" value="ECO:0007669"/>
    <property type="project" value="InterPro"/>
</dbReference>
<evidence type="ECO:0000313" key="3">
    <source>
        <dbReference type="EMBL" id="OHS93584.1"/>
    </source>
</evidence>
<dbReference type="AlphaFoldDB" id="A0A1J4J2A4"/>
<dbReference type="Gene3D" id="1.25.40.180">
    <property type="match status" value="1"/>
</dbReference>
<dbReference type="InterPro" id="IPR003890">
    <property type="entry name" value="MIF4G-like_typ-3"/>
</dbReference>
<reference evidence="3" key="1">
    <citation type="submission" date="2016-10" db="EMBL/GenBank/DDBJ databases">
        <authorList>
            <person name="Benchimol M."/>
            <person name="Almeida L.G."/>
            <person name="Vasconcelos A.T."/>
            <person name="Perreira-Neves A."/>
            <person name="Rosa I.A."/>
            <person name="Tasca T."/>
            <person name="Bogo M.R."/>
            <person name="de Souza W."/>
        </authorList>
    </citation>
    <scope>NUCLEOTIDE SEQUENCE [LARGE SCALE GENOMIC DNA]</scope>
    <source>
        <strain evidence="3">K</strain>
    </source>
</reference>
<organism evidence="3 4">
    <name type="scientific">Tritrichomonas foetus</name>
    <dbReference type="NCBI Taxonomy" id="1144522"/>
    <lineage>
        <taxon>Eukaryota</taxon>
        <taxon>Metamonada</taxon>
        <taxon>Parabasalia</taxon>
        <taxon>Tritrichomonadida</taxon>
        <taxon>Tritrichomonadidae</taxon>
        <taxon>Tritrichomonas</taxon>
    </lineage>
</organism>
<proteinExistence type="predicted"/>
<feature type="region of interest" description="Disordered" evidence="1">
    <location>
        <begin position="95"/>
        <end position="124"/>
    </location>
</feature>
<dbReference type="InterPro" id="IPR016024">
    <property type="entry name" value="ARM-type_fold"/>
</dbReference>
<dbReference type="VEuPathDB" id="TrichDB:TRFO_40145"/>
<protein>
    <recommendedName>
        <fullName evidence="2">MIF4G domain-containing protein</fullName>
    </recommendedName>
</protein>
<dbReference type="OrthoDB" id="10570734at2759"/>
<dbReference type="GeneID" id="94847733"/>
<sequence length="709" mass="82307">MWILNTITSRRLLLFPIRLAGQKNFPLFDSIKNFKFENLNCPKKTLLIMNINITTTNQANTNQSTNTNKPDTVIRSTSFTIQRPTKSGSTLFDGIQAKAQPPPPVTPKETPKPTIEIQRPKKNLSSNLFQKSSKTFEELFQSWKKFETDSRNSTSNFQIRSKGYTILMNYVLESGNERPSSRPLSKLKGHKKTNFTHSTSAAELVELNPDRFIPTHLSKTIGQWDETSDKAFRIKVNQTLNSLTRKTMSISLENLKQLISVVSQSPPEQGQPKNMTLQERSDFVIKALVDKATKEQSFSDLYANFTALTDPEFQSHVIKMNNNALNDSIMNPGSEDDEESSLICNGSAKFFSSLAKIHLIEDQDLYDIVKALTDELKTRETPHPTHVEMIHSFYLNIGQEIANLLEKFLPEMWESIEQCMRSPTLKKRFYFLLVDVIEKRDKWIKNIQTKEQVSQKSAQSSTDHMNNVRGAFSTYMDSYSIPEINLKSRDFFYASMDIFPDQSKNNFDFCEFICGALHQMKAQHKDIKTVLTNRVSRFRDQKIENECPYFWANVSTLINMLLIKKLLSLHEAKDIHNNFPEKIWNYENSLKWYIHDYHTFADPIYLSPNDQWPMEIMDALAMPQNIDNLPPEIPMSKLITVSLIRTLNQKFRKYERVDLHSFSRWKSYLIIANERYLELLRTEIDYLLQDLEMSKTVNQVIDYCYGQKP</sequence>
<gene>
    <name evidence="3" type="ORF">TRFO_40145</name>
</gene>
<keyword evidence="4" id="KW-1185">Reference proteome</keyword>
<evidence type="ECO:0000259" key="2">
    <source>
        <dbReference type="Pfam" id="PF02854"/>
    </source>
</evidence>
<feature type="domain" description="MIF4G" evidence="2">
    <location>
        <begin position="257"/>
        <end position="438"/>
    </location>
</feature>
<name>A0A1J4J2A4_9EUKA</name>
<evidence type="ECO:0000256" key="1">
    <source>
        <dbReference type="SAM" id="MobiDB-lite"/>
    </source>
</evidence>
<evidence type="ECO:0000313" key="4">
    <source>
        <dbReference type="Proteomes" id="UP000179807"/>
    </source>
</evidence>
<dbReference type="Proteomes" id="UP000179807">
    <property type="component" value="Unassembled WGS sequence"/>
</dbReference>
<dbReference type="Pfam" id="PF02854">
    <property type="entry name" value="MIF4G"/>
    <property type="match status" value="1"/>
</dbReference>
<comment type="caution">
    <text evidence="3">The sequence shown here is derived from an EMBL/GenBank/DDBJ whole genome shotgun (WGS) entry which is preliminary data.</text>
</comment>